<keyword evidence="3" id="KW-1185">Reference proteome</keyword>
<reference evidence="2 3" key="1">
    <citation type="submission" date="2014-06" db="EMBL/GenBank/DDBJ databases">
        <title>Evolutionary Origins and Diversification of the Mycorrhizal Mutualists.</title>
        <authorList>
            <consortium name="DOE Joint Genome Institute"/>
            <consortium name="Mycorrhizal Genomics Consortium"/>
            <person name="Kohler A."/>
            <person name="Kuo A."/>
            <person name="Nagy L.G."/>
            <person name="Floudas D."/>
            <person name="Copeland A."/>
            <person name="Barry K.W."/>
            <person name="Cichocki N."/>
            <person name="Veneault-Fourrey C."/>
            <person name="LaButti K."/>
            <person name="Lindquist E.A."/>
            <person name="Lipzen A."/>
            <person name="Lundell T."/>
            <person name="Morin E."/>
            <person name="Murat C."/>
            <person name="Riley R."/>
            <person name="Ohm R."/>
            <person name="Sun H."/>
            <person name="Tunlid A."/>
            <person name="Henrissat B."/>
            <person name="Grigoriev I.V."/>
            <person name="Hibbett D.S."/>
            <person name="Martin F."/>
        </authorList>
    </citation>
    <scope>NUCLEOTIDE SEQUENCE [LARGE SCALE GENOMIC DNA]</scope>
    <source>
        <strain evidence="2 3">SS14</strain>
    </source>
</reference>
<dbReference type="EMBL" id="KN837142">
    <property type="protein sequence ID" value="KIJ40676.1"/>
    <property type="molecule type" value="Genomic_DNA"/>
</dbReference>
<dbReference type="HOGENOM" id="CLU_891897_0_0_1"/>
<sequence length="312" mass="34143">MSPVPELFIRRWQLYVEIFRKQLPHSSNDDWYGSMWSKPPSLDVIATTLEEARLSSWDCSPNDQMASFDDQTCASPSVVTSIKIWAGTMTTNVFTASSMAEKFVWIYSVHMVLSFDNVGKEKWWQNLLENLKLDPKSKHPVKPTGSYLKGNNIKPSKKPLLVLGDSARSGTNGTAAEVPSGTFADASLSSNENVVDEAVVVPRVVKPQGIPKREIDSNLATETMKCPEPDALSMQESPTKKLKSTYIVKPVRGTSKPSSTQAVSKPLSTPSRSSACIQTQKMHITIGTITGDTGVAEAQKDTNVFSSVAEEA</sequence>
<accession>A0A0C9VRQ5</accession>
<dbReference type="Proteomes" id="UP000054279">
    <property type="component" value="Unassembled WGS sequence"/>
</dbReference>
<evidence type="ECO:0000313" key="2">
    <source>
        <dbReference type="EMBL" id="KIJ40676.1"/>
    </source>
</evidence>
<organism evidence="2 3">
    <name type="scientific">Sphaerobolus stellatus (strain SS14)</name>
    <dbReference type="NCBI Taxonomy" id="990650"/>
    <lineage>
        <taxon>Eukaryota</taxon>
        <taxon>Fungi</taxon>
        <taxon>Dikarya</taxon>
        <taxon>Basidiomycota</taxon>
        <taxon>Agaricomycotina</taxon>
        <taxon>Agaricomycetes</taxon>
        <taxon>Phallomycetidae</taxon>
        <taxon>Geastrales</taxon>
        <taxon>Sphaerobolaceae</taxon>
        <taxon>Sphaerobolus</taxon>
    </lineage>
</organism>
<protein>
    <submittedName>
        <fullName evidence="2">Uncharacterized protein</fullName>
    </submittedName>
</protein>
<feature type="region of interest" description="Disordered" evidence="1">
    <location>
        <begin position="251"/>
        <end position="273"/>
    </location>
</feature>
<evidence type="ECO:0000256" key="1">
    <source>
        <dbReference type="SAM" id="MobiDB-lite"/>
    </source>
</evidence>
<name>A0A0C9VRQ5_SPHS4</name>
<gene>
    <name evidence="2" type="ORF">M422DRAFT_256371</name>
</gene>
<proteinExistence type="predicted"/>
<evidence type="ECO:0000313" key="3">
    <source>
        <dbReference type="Proteomes" id="UP000054279"/>
    </source>
</evidence>
<feature type="compositionally biased region" description="Polar residues" evidence="1">
    <location>
        <begin position="255"/>
        <end position="273"/>
    </location>
</feature>
<dbReference type="AlphaFoldDB" id="A0A0C9VRQ5"/>